<accession>A0ACC2UH22</accession>
<evidence type="ECO:0000313" key="2">
    <source>
        <dbReference type="Proteomes" id="UP001165960"/>
    </source>
</evidence>
<evidence type="ECO:0000313" key="1">
    <source>
        <dbReference type="EMBL" id="KAJ9086197.1"/>
    </source>
</evidence>
<organism evidence="1 2">
    <name type="scientific">Entomophthora muscae</name>
    <dbReference type="NCBI Taxonomy" id="34485"/>
    <lineage>
        <taxon>Eukaryota</taxon>
        <taxon>Fungi</taxon>
        <taxon>Fungi incertae sedis</taxon>
        <taxon>Zoopagomycota</taxon>
        <taxon>Entomophthoromycotina</taxon>
        <taxon>Entomophthoromycetes</taxon>
        <taxon>Entomophthorales</taxon>
        <taxon>Entomophthoraceae</taxon>
        <taxon>Entomophthora</taxon>
    </lineage>
</organism>
<gene>
    <name evidence="1" type="ORF">DSO57_1006708</name>
</gene>
<protein>
    <submittedName>
        <fullName evidence="1">Uncharacterized protein</fullName>
    </submittedName>
</protein>
<reference evidence="1" key="1">
    <citation type="submission" date="2022-04" db="EMBL/GenBank/DDBJ databases">
        <title>Genome of the entomopathogenic fungus Entomophthora muscae.</title>
        <authorList>
            <person name="Elya C."/>
            <person name="Lovett B.R."/>
            <person name="Lee E."/>
            <person name="Macias A.M."/>
            <person name="Hajek A.E."/>
            <person name="De Bivort B.L."/>
            <person name="Kasson M.T."/>
            <person name="De Fine Licht H.H."/>
            <person name="Stajich J.E."/>
        </authorList>
    </citation>
    <scope>NUCLEOTIDE SEQUENCE</scope>
    <source>
        <strain evidence="1">Berkeley</strain>
    </source>
</reference>
<dbReference type="Proteomes" id="UP001165960">
    <property type="component" value="Unassembled WGS sequence"/>
</dbReference>
<dbReference type="EMBL" id="QTSX02000729">
    <property type="protein sequence ID" value="KAJ9086197.1"/>
    <property type="molecule type" value="Genomic_DNA"/>
</dbReference>
<proteinExistence type="predicted"/>
<comment type="caution">
    <text evidence="1">The sequence shown here is derived from an EMBL/GenBank/DDBJ whole genome shotgun (WGS) entry which is preliminary data.</text>
</comment>
<name>A0ACC2UH22_9FUNG</name>
<sequence length="165" mass="17423">MTYIDNKVATVAVVPPTPPPEDLTQSEAKIWEAITELKATTLPQTSASNPPTAEPVPNPCITILSDQVATLQAEIAYLHQCLSNQYNSSSEARDNGKEETDEVPALNNHGCCPGGNCGDVATKFPSLPANVSYDTQGALNESPLDVSIGMSQTDGNIELQALSPN</sequence>
<keyword evidence="2" id="KW-1185">Reference proteome</keyword>